<evidence type="ECO:0000256" key="1">
    <source>
        <dbReference type="SAM" id="MobiDB-lite"/>
    </source>
</evidence>
<evidence type="ECO:0000313" key="2">
    <source>
        <dbReference type="EMBL" id="KKM06547.1"/>
    </source>
</evidence>
<dbReference type="EMBL" id="LAZR01015968">
    <property type="protein sequence ID" value="KKM06547.1"/>
    <property type="molecule type" value="Genomic_DNA"/>
</dbReference>
<accession>A0A0F9HTR7</accession>
<comment type="caution">
    <text evidence="2">The sequence shown here is derived from an EMBL/GenBank/DDBJ whole genome shotgun (WGS) entry which is preliminary data.</text>
</comment>
<feature type="region of interest" description="Disordered" evidence="1">
    <location>
        <begin position="123"/>
        <end position="147"/>
    </location>
</feature>
<organism evidence="2">
    <name type="scientific">marine sediment metagenome</name>
    <dbReference type="NCBI Taxonomy" id="412755"/>
    <lineage>
        <taxon>unclassified sequences</taxon>
        <taxon>metagenomes</taxon>
        <taxon>ecological metagenomes</taxon>
    </lineage>
</organism>
<feature type="compositionally biased region" description="Low complexity" evidence="1">
    <location>
        <begin position="137"/>
        <end position="147"/>
    </location>
</feature>
<sequence length="147" mass="16756">MSNFRFKYSYEPRFRHPMHTWSMVGAKGAVELHITDYGEEHQQEYGQRFSGGIETHWRSPPAHLQDQPPSQDTCWLLHCPCWHDGSSLQASEFWIPRWIDIMLASPADHDAMFALLESEMAGQFTPERDVPEPEPATPAEAAETTGG</sequence>
<dbReference type="AlphaFoldDB" id="A0A0F9HTR7"/>
<reference evidence="2" key="1">
    <citation type="journal article" date="2015" name="Nature">
        <title>Complex archaea that bridge the gap between prokaryotes and eukaryotes.</title>
        <authorList>
            <person name="Spang A."/>
            <person name="Saw J.H."/>
            <person name="Jorgensen S.L."/>
            <person name="Zaremba-Niedzwiedzka K."/>
            <person name="Martijn J."/>
            <person name="Lind A.E."/>
            <person name="van Eijk R."/>
            <person name="Schleper C."/>
            <person name="Guy L."/>
            <person name="Ettema T.J."/>
        </authorList>
    </citation>
    <scope>NUCLEOTIDE SEQUENCE</scope>
</reference>
<name>A0A0F9HTR7_9ZZZZ</name>
<protein>
    <submittedName>
        <fullName evidence="2">Uncharacterized protein</fullName>
    </submittedName>
</protein>
<gene>
    <name evidence="2" type="ORF">LCGC14_1742930</name>
</gene>
<proteinExistence type="predicted"/>